<dbReference type="SMART" id="SM00181">
    <property type="entry name" value="EGF"/>
    <property type="match status" value="17"/>
</dbReference>
<proteinExistence type="inferred from homology"/>
<dbReference type="OrthoDB" id="2015116at2759"/>
<feature type="domain" description="EGF-like" evidence="15">
    <location>
        <begin position="1594"/>
        <end position="1632"/>
    </location>
</feature>
<dbReference type="STRING" id="46731.A0A3M6U7W7"/>
<dbReference type="SMART" id="SM00209">
    <property type="entry name" value="TSP1"/>
    <property type="match status" value="2"/>
</dbReference>
<dbReference type="InterPro" id="IPR018097">
    <property type="entry name" value="EGF_Ca-bd_CS"/>
</dbReference>
<dbReference type="SUPFAM" id="SSF82895">
    <property type="entry name" value="TSP-1 type 1 repeat"/>
    <property type="match status" value="2"/>
</dbReference>
<dbReference type="SUPFAM" id="SSF53300">
    <property type="entry name" value="vWA-like"/>
    <property type="match status" value="4"/>
</dbReference>
<evidence type="ECO:0000259" key="15">
    <source>
        <dbReference type="PROSITE" id="PS50026"/>
    </source>
</evidence>
<evidence type="ECO:0000259" key="16">
    <source>
        <dbReference type="PROSITE" id="PS50234"/>
    </source>
</evidence>
<reference evidence="18 19" key="1">
    <citation type="journal article" date="2018" name="Sci. Rep.">
        <title>Comparative analysis of the Pocillopora damicornis genome highlights role of immune system in coral evolution.</title>
        <authorList>
            <person name="Cunning R."/>
            <person name="Bay R.A."/>
            <person name="Gillette P."/>
            <person name="Baker A.C."/>
            <person name="Traylor-Knowles N."/>
        </authorList>
    </citation>
    <scope>NUCLEOTIDE SEQUENCE [LARGE SCALE GENOMIC DNA]</scope>
    <source>
        <strain evidence="18">RSMAS</strain>
        <tissue evidence="18">Whole animal</tissue>
    </source>
</reference>
<dbReference type="PROSITE" id="PS51092">
    <property type="entry name" value="FN2_2"/>
    <property type="match status" value="1"/>
</dbReference>
<feature type="domain" description="VWFA" evidence="16">
    <location>
        <begin position="2351"/>
        <end position="2528"/>
    </location>
</feature>
<feature type="domain" description="EGF-like" evidence="15">
    <location>
        <begin position="1837"/>
        <end position="1874"/>
    </location>
</feature>
<evidence type="ECO:0000256" key="5">
    <source>
        <dbReference type="ARBA" id="ARBA00022729"/>
    </source>
</evidence>
<dbReference type="PROSITE" id="PS00010">
    <property type="entry name" value="ASX_HYDROXYL"/>
    <property type="match status" value="12"/>
</dbReference>
<dbReference type="PROSITE" id="PS50026">
    <property type="entry name" value="EGF_3"/>
    <property type="match status" value="17"/>
</dbReference>
<feature type="disulfide bond" evidence="11">
    <location>
        <begin position="1261"/>
        <end position="1270"/>
    </location>
</feature>
<evidence type="ECO:0000313" key="18">
    <source>
        <dbReference type="EMBL" id="RMX49676.1"/>
    </source>
</evidence>
<feature type="domain" description="EGF-like" evidence="15">
    <location>
        <begin position="1312"/>
        <end position="1350"/>
    </location>
</feature>
<dbReference type="PANTHER" id="PTHR12916">
    <property type="entry name" value="CYTOCHROME C OXIDASE POLYPEPTIDE VIC-2"/>
    <property type="match status" value="1"/>
</dbReference>
<feature type="disulfide bond" evidence="11">
    <location>
        <begin position="1582"/>
        <end position="1591"/>
    </location>
</feature>
<keyword evidence="3 11" id="KW-0245">EGF-like domain</keyword>
<feature type="chain" id="PRO_5018198552" evidence="13">
    <location>
        <begin position="21"/>
        <end position="2728"/>
    </location>
</feature>
<feature type="domain" description="EGF-like" evidence="15">
    <location>
        <begin position="1760"/>
        <end position="1797"/>
    </location>
</feature>
<dbReference type="PROSITE" id="PS00022">
    <property type="entry name" value="EGF_1"/>
    <property type="match status" value="13"/>
</dbReference>
<dbReference type="PROSITE" id="PS50022">
    <property type="entry name" value="FA58C_3"/>
    <property type="match status" value="2"/>
</dbReference>
<dbReference type="Gene3D" id="2.20.100.10">
    <property type="entry name" value="Thrombospondin type-1 (TSP1) repeat"/>
    <property type="match status" value="2"/>
</dbReference>
<evidence type="ECO:0000259" key="17">
    <source>
        <dbReference type="PROSITE" id="PS51092"/>
    </source>
</evidence>
<dbReference type="GO" id="GO:0005509">
    <property type="term" value="F:calcium ion binding"/>
    <property type="evidence" value="ECO:0007669"/>
    <property type="project" value="InterPro"/>
</dbReference>
<comment type="caution">
    <text evidence="12">Lacks conserved residue(s) required for the propagation of feature annotation.</text>
</comment>
<feature type="domain" description="Fibronectin type-II" evidence="17">
    <location>
        <begin position="2091"/>
        <end position="2135"/>
    </location>
</feature>
<dbReference type="Pfam" id="PF23283">
    <property type="entry name" value="D8C_UMOD"/>
    <property type="match status" value="5"/>
</dbReference>
<feature type="disulfide bond" evidence="11">
    <location>
        <begin position="1864"/>
        <end position="1873"/>
    </location>
</feature>
<feature type="domain" description="EGF-like" evidence="15">
    <location>
        <begin position="1478"/>
        <end position="1515"/>
    </location>
</feature>
<dbReference type="InterPro" id="IPR057774">
    <property type="entry name" value="D8C_UMOD/GP2/OIT3-like"/>
</dbReference>
<feature type="domain" description="EGF-like" evidence="15">
    <location>
        <begin position="1030"/>
        <end position="1067"/>
    </location>
</feature>
<comment type="subcellular location">
    <subcellularLocation>
        <location evidence="1">Membrane</location>
        <topology evidence="1">Single-pass membrane protein</topology>
    </subcellularLocation>
</comment>
<dbReference type="CDD" id="cd00053">
    <property type="entry name" value="EGF"/>
    <property type="match status" value="2"/>
</dbReference>
<feature type="domain" description="EGF-like" evidence="15">
    <location>
        <begin position="1517"/>
        <end position="1553"/>
    </location>
</feature>
<gene>
    <name evidence="18" type="ORF">pdam_00002991</name>
</gene>
<feature type="domain" description="EGF-like" evidence="15">
    <location>
        <begin position="991"/>
        <end position="1028"/>
    </location>
</feature>
<feature type="disulfide bond" evidence="11">
    <location>
        <begin position="1505"/>
        <end position="1514"/>
    </location>
</feature>
<evidence type="ECO:0000313" key="19">
    <source>
        <dbReference type="Proteomes" id="UP000275408"/>
    </source>
</evidence>
<dbReference type="InterPro" id="IPR013032">
    <property type="entry name" value="EGF-like_CS"/>
</dbReference>
<evidence type="ECO:0000256" key="8">
    <source>
        <dbReference type="ARBA" id="ARBA00023136"/>
    </source>
</evidence>
<evidence type="ECO:0000256" key="1">
    <source>
        <dbReference type="ARBA" id="ARBA00004167"/>
    </source>
</evidence>
<feature type="disulfide bond" evidence="11">
    <location>
        <begin position="1222"/>
        <end position="1231"/>
    </location>
</feature>
<dbReference type="GO" id="GO:0000902">
    <property type="term" value="P:cell morphogenesis"/>
    <property type="evidence" value="ECO:0007669"/>
    <property type="project" value="UniProtKB-ARBA"/>
</dbReference>
<dbReference type="InterPro" id="IPR009030">
    <property type="entry name" value="Growth_fac_rcpt_cys_sf"/>
</dbReference>
<feature type="domain" description="F5/8 type C" evidence="14">
    <location>
        <begin position="676"/>
        <end position="826"/>
    </location>
</feature>
<keyword evidence="8" id="KW-0472">Membrane</keyword>
<dbReference type="SMART" id="SM00179">
    <property type="entry name" value="EGF_CA"/>
    <property type="match status" value="17"/>
</dbReference>
<dbReference type="PRINTS" id="PR00453">
    <property type="entry name" value="VWFADOMAIN"/>
</dbReference>
<feature type="domain" description="EGF-like" evidence="15">
    <location>
        <begin position="1195"/>
        <end position="1232"/>
    </location>
</feature>
<organism evidence="18 19">
    <name type="scientific">Pocillopora damicornis</name>
    <name type="common">Cauliflower coral</name>
    <name type="synonym">Millepora damicornis</name>
    <dbReference type="NCBI Taxonomy" id="46731"/>
    <lineage>
        <taxon>Eukaryota</taxon>
        <taxon>Metazoa</taxon>
        <taxon>Cnidaria</taxon>
        <taxon>Anthozoa</taxon>
        <taxon>Hexacorallia</taxon>
        <taxon>Scleractinia</taxon>
        <taxon>Astrocoeniina</taxon>
        <taxon>Pocilloporidae</taxon>
        <taxon>Pocillopora</taxon>
    </lineage>
</organism>
<dbReference type="PANTHER" id="PTHR12916:SF4">
    <property type="entry name" value="UNINFLATABLE, ISOFORM C"/>
    <property type="match status" value="1"/>
</dbReference>
<feature type="disulfide bond" evidence="11">
    <location>
        <begin position="1825"/>
        <end position="1834"/>
    </location>
</feature>
<evidence type="ECO:0000256" key="6">
    <source>
        <dbReference type="ARBA" id="ARBA00022737"/>
    </source>
</evidence>
<dbReference type="FunFam" id="2.10.25.10:FF:000173">
    <property type="entry name" value="Neurogenic locus notch protein 2"/>
    <property type="match status" value="1"/>
</dbReference>
<evidence type="ECO:0000256" key="4">
    <source>
        <dbReference type="ARBA" id="ARBA00022692"/>
    </source>
</evidence>
<dbReference type="SUPFAM" id="SSF57440">
    <property type="entry name" value="Kringle-like"/>
    <property type="match status" value="1"/>
</dbReference>
<feature type="domain" description="VWFA" evidence="16">
    <location>
        <begin position="2547"/>
        <end position="2724"/>
    </location>
</feature>
<feature type="disulfide bond" evidence="11">
    <location>
        <begin position="1787"/>
        <end position="1796"/>
    </location>
</feature>
<evidence type="ECO:0000256" key="11">
    <source>
        <dbReference type="PROSITE-ProRule" id="PRU00076"/>
    </source>
</evidence>
<sequence length="2728" mass="298732">MWIPLLVLAVNLLFVHGKKAALPHTKCERTFEKVGCFKDNTKRGMRTLPDLLVNDRDKSSDAHDGHQIDWHAWEESMLSLACRCANKTRENGWKVFGLQFYGECWSGENGETAFNKYGEADPKKCIQELVEPFPPCDKGKDMECVGTQSTNYIYRLKDLKPKDVNGGYSLWSEWTECTKTCGGGTRARERTCTDPAPVGNGKGCDHLGEPEENQKCNEDPCPDPCKKSLDVGLIIDASGSVGSGNFAKALKFLSDLVGHLSVSPQGTHVGAIVYNSVARLEFNLAKSEYHSLPKLQEAIKGLKYTGGGTRTDLALKMAADQIFSAADGDRADAANVLVILSDGKTSSRSAPYVDVLKPLQNKGVRTVAVGIGNSIGDDELLMIAAGNPDYVTHVNDFDELKNNLKQILMESCQGAGDVDGAWSEWSSWTQCSKSCGGGVKVRERSCTNPPPKGNGKSCAGELEETGACSENPCPKPCTKALDVGIILDGSGSVGKNNFKIAKEFVQSLMSHFSVSTKATHFGVITYSTNSNLEFDLANPKYHNVVELKKRVMEIRYPGQWTRTDRALEMAAQKLFTSAGGDRNDKANILIVFTDGKTNRGSKPYPEVLQPLQEKGVRTVAVGIGHGINQRELRQIAMNDDQYVIQVDDFDALKDKLQMILDESCQGAPPSTPSPRCKEGELGLQSGDIPDDAITASSQWDGNHGPIRARLNSARSGAKTGAWSAKYNDLGQWIQVDFGKIVKITRVFTQGRSDYDQWVTSYWISYSLNNGFYDVYGENGPIIFTGNSDRNTIKENKLEVPIYTRFFRLHPKTFQGHISLRLELFGCQTGFVPPSPPLCMEALGMQSGRIKPDALQASSQYDANHGADNGRLHFQKTGSRIGAWSAKTADGNQYIQAKFDVVAKVRRVATQGRMDADQWVKTYTLAYSFDGKTWKDYKLNNIVTVFQGNNDRYTVAAEFVDPPIIAQYIRIKPKSWHGTISMRVEFYGCTEDGDICSVHKPCQNGAQCTNVVGGYQCKCPPGFKGKNCDEDIDECASKPCKNGGKCENKPGGYKCTCVGGWFTGKNCDEAPAECIVNVKLSEANRASGNLRKSFLECDVRNLKTIGKWHQFVGEAGTKIPNSCVPTQRCGTHAPGWMKDAHPKKEDGVVKRKICFHWSGNCCRWSVDIDVRNCGSHYVYKLVKPPACYLRFCGDKGHNVCEPKNPCQNGGVCKPQGDGYYCQCKSGYQGKNCDKDIDECAVNNPCKNGGTCTNTAGSYKCACGAKYTGRNCETDVNECTVHKPCKNGGTCINSVGGYSCKCPNNFKGKHCDEDVDECSDIKPCKNGAKCANTVGSYKCTCVGGWFTGKHCDEDPSECSSYTELNTADRASGSHRGRLLKCDKNDFPSQAKWYRFTGAAGTRMPTSPVAIHHCGTHAPGWLNGQHPKKEDGLVSRKVCFNWGNNLCRWHVFVSVRNCGNFLVYHLGRTPGCSFRYCGNNGHNVCKARNPCKNGATCQPNGDGQTCQCPANFQGEFCDQDVNECVKNPCKNGAKCTNTHGDYNCACSSAFTGKNCDVDVNECKVRNPCKNGATCVNSVGSYSCQCPENYKGKHCDEDVDECISKKPCKNGAKCENTRGGYKCTCVGKWFTGKHCDQDPSECSSYTELNTADRASGFQRGGSVKCDRNDLPSQAKWYRFTGDAGTRMPTSPVAKHHCGTHAPGWLNGQHPKKEDGLVSRKVCFNWGNNLCTWHVFVSVRNCGNFLVYHLGRTPACYLRYCGNKGHDVCKARNPCKNGATCQPNGDGQTCQCPANFQGEFCDKDVDECAKNPCKNGAKCTNTHGDYKCTCSSAFTGKNCDVDVNECKVRNPCKNGATCVNSVGSYSCQCPGNYKGKHCDEDVDECISKKPCKNGAKCENTRGGYKCTCVGKWFTGKHCDQDPSECSSYTELNTADRASGFQRGGLVKCDKNDLPSQAKWYRFTGAAGTRMPTSPVAIHHCGTHAPGWLNGQHPKKEDGLVSRKVCFNWGNNLCTWHVFVSVRNCGNFFVYHLGRTPGCSLRYCGNKGYDRCLVKNPCLNGGTCKKVGEEDYQCACPAWYKGQNCEQAICRQRTDSKDGRCCVFPFTYKGKTFNSCTTYKHDRLWCSLDRDYNGKWANCVYPCDKKPCQNGGTCKNTGVDTYQCQCKSGFQGTNCEKDVDECATLKPCRNGASCQNTRGGYSCACAQRFTGKNCDQIYVPPECKNPVVISHESRSMEHTGAPISCDQRNLPTVGKWHRFMGAAGNAMPTSCVPTHRCGTHAPGWLSGDHPSEDQGVVTRKVCFHWSGDCCRWSVNIKVRSCGEYYVYQLPKTPVCNLRYCAKKTTPGAPSSCRRPMDIGVIMDRSGSVGGNNFEKAKQFVISLVHKLQISSHGTRIGIIPYHSNAEVAVKFADVAYQTPDAMTRLIKGIPYTHGLTRTDIAIELANSQLFSNSGGRRIDKPNVLIVMTDGNTNPGSKSYSQVLAPLKQKNVRMIAVGVGSSINDDELKQIADGKRENVIHVDKFDDLVSNENNVLFASCEPDSPGPGCHHAMDVGIIMDRSGSVGSADFLKSKSFVKTLVHRFQISFHGTRVGIIAYQSNSHLAVKFSDANSQNPAAMTTIIDNIAYTGGGTRTDIALEMANTGLFSSAGGDRTDKPNVLVVITDGKTNSGSKAYQTVLAPLIDSKVKMIAVGVGSGIDYSELNEIANGKTANVIHVDKFEDLFVRLNNITTTR</sequence>
<keyword evidence="6" id="KW-0677">Repeat</keyword>
<dbReference type="InterPro" id="IPR008979">
    <property type="entry name" value="Galactose-bd-like_sf"/>
</dbReference>
<feature type="disulfide bond" evidence="11">
    <location>
        <begin position="2199"/>
        <end position="2208"/>
    </location>
</feature>
<feature type="domain" description="EGF-like" evidence="15">
    <location>
        <begin position="1555"/>
        <end position="1592"/>
    </location>
</feature>
<dbReference type="CDD" id="cd00054">
    <property type="entry name" value="EGF_CA"/>
    <property type="match status" value="15"/>
</dbReference>
<dbReference type="InterPro" id="IPR000562">
    <property type="entry name" value="FN_type2_dom"/>
</dbReference>
<dbReference type="FunFam" id="2.60.120.260:FF:000016">
    <property type="entry name" value="Contactin-associated protein-like 4 isoform 1"/>
    <property type="match status" value="2"/>
</dbReference>
<evidence type="ECO:0000256" key="2">
    <source>
        <dbReference type="ARBA" id="ARBA00005847"/>
    </source>
</evidence>
<name>A0A3M6U7W7_POCDA</name>
<dbReference type="SMART" id="SM00059">
    <property type="entry name" value="FN2"/>
    <property type="match status" value="1"/>
</dbReference>
<dbReference type="Pfam" id="PF00008">
    <property type="entry name" value="EGF"/>
    <property type="match status" value="7"/>
</dbReference>
<evidence type="ECO:0000259" key="14">
    <source>
        <dbReference type="PROSITE" id="PS50022"/>
    </source>
</evidence>
<feature type="disulfide bond" evidence="11">
    <location>
        <begin position="2070"/>
        <end position="2079"/>
    </location>
</feature>
<evidence type="ECO:0000256" key="12">
    <source>
        <dbReference type="PROSITE-ProRule" id="PRU00479"/>
    </source>
</evidence>
<dbReference type="InterPro" id="IPR013806">
    <property type="entry name" value="Kringle-like"/>
</dbReference>
<evidence type="ECO:0000256" key="3">
    <source>
        <dbReference type="ARBA" id="ARBA00022536"/>
    </source>
</evidence>
<feature type="disulfide bond" evidence="11">
    <location>
        <begin position="1543"/>
        <end position="1552"/>
    </location>
</feature>
<dbReference type="InterPro" id="IPR000421">
    <property type="entry name" value="FA58C"/>
</dbReference>
<dbReference type="SUPFAM" id="SSF49785">
    <property type="entry name" value="Galactose-binding domain-like"/>
    <property type="match status" value="2"/>
</dbReference>
<dbReference type="EMBL" id="RCHS01002083">
    <property type="protein sequence ID" value="RMX49676.1"/>
    <property type="molecule type" value="Genomic_DNA"/>
</dbReference>
<feature type="disulfide bond" evidence="11">
    <location>
        <begin position="1018"/>
        <end position="1027"/>
    </location>
</feature>
<evidence type="ECO:0000256" key="7">
    <source>
        <dbReference type="ARBA" id="ARBA00022989"/>
    </source>
</evidence>
<dbReference type="InterPro" id="IPR036383">
    <property type="entry name" value="TSP1_rpt_sf"/>
</dbReference>
<dbReference type="PROSITE" id="PS50092">
    <property type="entry name" value="TSP1"/>
    <property type="match status" value="2"/>
</dbReference>
<keyword evidence="7" id="KW-1133">Transmembrane helix</keyword>
<protein>
    <submittedName>
        <fullName evidence="18">Uncharacterized protein</fullName>
    </submittedName>
</protein>
<feature type="disulfide bond" evidence="11">
    <location>
        <begin position="2160"/>
        <end position="2169"/>
    </location>
</feature>
<keyword evidence="9 11" id="KW-1015">Disulfide bond</keyword>
<feature type="domain" description="EGF-like" evidence="15">
    <location>
        <begin position="1273"/>
        <end position="1310"/>
    </location>
</feature>
<feature type="domain" description="EGF-like" evidence="15">
    <location>
        <begin position="1876"/>
        <end position="1914"/>
    </location>
</feature>
<dbReference type="Gene3D" id="3.40.50.410">
    <property type="entry name" value="von Willebrand factor, type A domain"/>
    <property type="match status" value="4"/>
</dbReference>
<dbReference type="FunFam" id="2.20.100.10:FF:000007">
    <property type="entry name" value="Thrombospondin 1"/>
    <property type="match status" value="1"/>
</dbReference>
<dbReference type="FunFam" id="2.10.25.10:FF:000230">
    <property type="entry name" value="Delta-like protein"/>
    <property type="match status" value="2"/>
</dbReference>
<dbReference type="PROSITE" id="PS01187">
    <property type="entry name" value="EGF_CA"/>
    <property type="match status" value="8"/>
</dbReference>
<dbReference type="GO" id="GO:0042063">
    <property type="term" value="P:gliogenesis"/>
    <property type="evidence" value="ECO:0007669"/>
    <property type="project" value="UniProtKB-ARBA"/>
</dbReference>
<dbReference type="InterPro" id="IPR001881">
    <property type="entry name" value="EGF-like_Ca-bd_dom"/>
</dbReference>
<dbReference type="SUPFAM" id="SSF57184">
    <property type="entry name" value="Growth factor receptor domain"/>
    <property type="match status" value="1"/>
</dbReference>
<dbReference type="Gene3D" id="2.60.120.260">
    <property type="entry name" value="Galactose-binding domain-like"/>
    <property type="match status" value="2"/>
</dbReference>
<comment type="similarity">
    <text evidence="2">Belongs to the NOTCH family.</text>
</comment>
<dbReference type="InterPro" id="IPR000742">
    <property type="entry name" value="EGF"/>
</dbReference>
<keyword evidence="10" id="KW-0325">Glycoprotein</keyword>
<dbReference type="FunFam" id="2.10.25.10:FF:000125">
    <property type="entry name" value="Neurogenic locus notch protein-like"/>
    <property type="match status" value="1"/>
</dbReference>
<dbReference type="Proteomes" id="UP000275408">
    <property type="component" value="Unassembled WGS sequence"/>
</dbReference>
<dbReference type="PROSITE" id="PS01286">
    <property type="entry name" value="FA58C_2"/>
    <property type="match status" value="1"/>
</dbReference>
<dbReference type="PROSITE" id="PS01285">
    <property type="entry name" value="FA58C_1"/>
    <property type="match status" value="1"/>
</dbReference>
<dbReference type="InterPro" id="IPR000152">
    <property type="entry name" value="EGF-type_Asp/Asn_hydroxyl_site"/>
</dbReference>
<keyword evidence="4" id="KW-0812">Transmembrane</keyword>
<dbReference type="FunFam" id="2.10.25.10:FF:000472">
    <property type="entry name" value="Uncharacterized protein, isoform A"/>
    <property type="match status" value="1"/>
</dbReference>
<dbReference type="Pfam" id="PF12661">
    <property type="entry name" value="hEGF"/>
    <property type="match status" value="2"/>
</dbReference>
<dbReference type="SUPFAM" id="SSF57196">
    <property type="entry name" value="EGF/Laminin"/>
    <property type="match status" value="13"/>
</dbReference>
<dbReference type="CDD" id="cd01450">
    <property type="entry name" value="vWFA_subfamily_ECM"/>
    <property type="match status" value="4"/>
</dbReference>
<dbReference type="PROSITE" id="PS01186">
    <property type="entry name" value="EGF_2"/>
    <property type="match status" value="5"/>
</dbReference>
<feature type="signal peptide" evidence="13">
    <location>
        <begin position="1"/>
        <end position="20"/>
    </location>
</feature>
<dbReference type="Pfam" id="PF00090">
    <property type="entry name" value="TSP_1"/>
    <property type="match status" value="2"/>
</dbReference>
<feature type="domain" description="F5/8 type C" evidence="14">
    <location>
        <begin position="838"/>
        <end position="988"/>
    </location>
</feature>
<keyword evidence="5 13" id="KW-0732">Signal</keyword>
<dbReference type="InterPro" id="IPR000884">
    <property type="entry name" value="TSP1_rpt"/>
</dbReference>
<dbReference type="InterPro" id="IPR036465">
    <property type="entry name" value="vWFA_dom_sf"/>
</dbReference>
<dbReference type="Pfam" id="PF00092">
    <property type="entry name" value="VWA"/>
    <property type="match status" value="4"/>
</dbReference>
<dbReference type="FunFam" id="2.20.100.10:FF:000001">
    <property type="entry name" value="semaphorin-5A isoform X1"/>
    <property type="match status" value="1"/>
</dbReference>
<dbReference type="SMART" id="SM00231">
    <property type="entry name" value="FA58C"/>
    <property type="match status" value="2"/>
</dbReference>
<feature type="domain" description="EGF-like" evidence="15">
    <location>
        <begin position="2172"/>
        <end position="2209"/>
    </location>
</feature>
<evidence type="ECO:0000256" key="13">
    <source>
        <dbReference type="SAM" id="SignalP"/>
    </source>
</evidence>
<dbReference type="InterPro" id="IPR002035">
    <property type="entry name" value="VWF_A"/>
</dbReference>
<feature type="domain" description="VWFA" evidence="16">
    <location>
        <begin position="482"/>
        <end position="659"/>
    </location>
</feature>
<dbReference type="Pfam" id="PF07645">
    <property type="entry name" value="EGF_CA"/>
    <property type="match status" value="8"/>
</dbReference>
<feature type="domain" description="EGF-like" evidence="15">
    <location>
        <begin position="1234"/>
        <end position="1271"/>
    </location>
</feature>
<feature type="domain" description="EGF-like" evidence="15">
    <location>
        <begin position="1799"/>
        <end position="1835"/>
    </location>
</feature>
<feature type="disulfide bond" evidence="11">
    <location>
        <begin position="1300"/>
        <end position="1309"/>
    </location>
</feature>
<dbReference type="GO" id="GO:0048666">
    <property type="term" value="P:neuron development"/>
    <property type="evidence" value="ECO:0007669"/>
    <property type="project" value="UniProtKB-ARBA"/>
</dbReference>
<feature type="domain" description="EGF-like" evidence="15">
    <location>
        <begin position="2134"/>
        <end position="2170"/>
    </location>
</feature>
<dbReference type="GO" id="GO:0005886">
    <property type="term" value="C:plasma membrane"/>
    <property type="evidence" value="ECO:0007669"/>
    <property type="project" value="UniProtKB-ARBA"/>
</dbReference>
<comment type="caution">
    <text evidence="18">The sequence shown here is derived from an EMBL/GenBank/DDBJ whole genome shotgun (WGS) entry which is preliminary data.</text>
</comment>
<evidence type="ECO:0000256" key="9">
    <source>
        <dbReference type="ARBA" id="ARBA00023157"/>
    </source>
</evidence>
<keyword evidence="19" id="KW-1185">Reference proteome</keyword>
<dbReference type="Pfam" id="PF00754">
    <property type="entry name" value="F5_F8_type_C"/>
    <property type="match status" value="2"/>
</dbReference>
<evidence type="ECO:0000256" key="10">
    <source>
        <dbReference type="ARBA" id="ARBA00023180"/>
    </source>
</evidence>
<dbReference type="Gene3D" id="2.10.25.10">
    <property type="entry name" value="Laminin"/>
    <property type="match status" value="17"/>
</dbReference>
<feature type="domain" description="VWFA" evidence="16">
    <location>
        <begin position="230"/>
        <end position="407"/>
    </location>
</feature>
<feature type="domain" description="EGF-like" evidence="15">
    <location>
        <begin position="2042"/>
        <end position="2080"/>
    </location>
</feature>
<accession>A0A3M6U7W7</accession>
<dbReference type="FunFam" id="2.10.25.10:FF:000151">
    <property type="entry name" value="FAT atypical cadherin 4"/>
    <property type="match status" value="3"/>
</dbReference>
<dbReference type="SMART" id="SM00327">
    <property type="entry name" value="VWA"/>
    <property type="match status" value="4"/>
</dbReference>
<dbReference type="InterPro" id="IPR049883">
    <property type="entry name" value="NOTCH1_EGF-like"/>
</dbReference>
<dbReference type="CDD" id="cd00057">
    <property type="entry name" value="FA58C"/>
    <property type="match status" value="2"/>
</dbReference>
<dbReference type="FunFam" id="2.10.25.10:FF:000471">
    <property type="entry name" value="Protein lin-12"/>
    <property type="match status" value="3"/>
</dbReference>
<dbReference type="PROSITE" id="PS50234">
    <property type="entry name" value="VWFA"/>
    <property type="match status" value="4"/>
</dbReference>